<proteinExistence type="predicted"/>
<dbReference type="KEGG" id="bvq:FHE72_04460"/>
<name>A0A6I6UCA6_9BACI</name>
<dbReference type="Proteomes" id="UP000465062">
    <property type="component" value="Chromosome"/>
</dbReference>
<gene>
    <name evidence="1" type="ORF">FHE72_04460</name>
</gene>
<reference evidence="1 2" key="1">
    <citation type="submission" date="2019-06" db="EMBL/GenBank/DDBJ databases">
        <title>An operon consisting of a P-type ATPase gene and a transcriptional regular gene given the different cadmium resistance in Bacillus vietamensis 151-6 and Bacillus marisflavi 151-25.</title>
        <authorList>
            <person name="Yu X."/>
        </authorList>
    </citation>
    <scope>NUCLEOTIDE SEQUENCE [LARGE SCALE GENOMIC DNA]</scope>
    <source>
        <strain evidence="1 2">151-6</strain>
    </source>
</reference>
<organism evidence="1 2">
    <name type="scientific">Rossellomorea vietnamensis</name>
    <dbReference type="NCBI Taxonomy" id="218284"/>
    <lineage>
        <taxon>Bacteria</taxon>
        <taxon>Bacillati</taxon>
        <taxon>Bacillota</taxon>
        <taxon>Bacilli</taxon>
        <taxon>Bacillales</taxon>
        <taxon>Bacillaceae</taxon>
        <taxon>Rossellomorea</taxon>
    </lineage>
</organism>
<evidence type="ECO:0000313" key="2">
    <source>
        <dbReference type="Proteomes" id="UP000465062"/>
    </source>
</evidence>
<dbReference type="AlphaFoldDB" id="A0A6I6UCA6"/>
<dbReference type="Gene3D" id="1.10.1200.10">
    <property type="entry name" value="ACP-like"/>
    <property type="match status" value="1"/>
</dbReference>
<sequence length="146" mass="17192">MKTKSLSDVVVEWLEEKSHKKVSHDDILYGELVSSLELLELITFIEMDQGVHIQLTHLPPSSFRTVRDFLSTVNAHSQQDLVRHWYVVRTDKDVIEFRMWIEFQFDRNIAFKLTENEILLGIPANTPNLSQVTTKIEKEVDYIDRY</sequence>
<evidence type="ECO:0000313" key="1">
    <source>
        <dbReference type="EMBL" id="QHE60375.1"/>
    </source>
</evidence>
<dbReference type="InterPro" id="IPR036736">
    <property type="entry name" value="ACP-like_sf"/>
</dbReference>
<protein>
    <submittedName>
        <fullName evidence="1">Uncharacterized protein</fullName>
    </submittedName>
</protein>
<accession>A0A6I6UCA6</accession>
<dbReference type="EMBL" id="CP047394">
    <property type="protein sequence ID" value="QHE60375.1"/>
    <property type="molecule type" value="Genomic_DNA"/>
</dbReference>
<dbReference type="RefSeq" id="WP_159361353.1">
    <property type="nucleotide sequence ID" value="NZ_CP047394.1"/>
</dbReference>
<dbReference type="SUPFAM" id="SSF47336">
    <property type="entry name" value="ACP-like"/>
    <property type="match status" value="1"/>
</dbReference>